<reference evidence="4 5" key="2">
    <citation type="submission" date="2019-08" db="EMBL/GenBank/DDBJ databases">
        <title>Jejuicoccus antrihumi gen. nov., sp. nov., a new member of the family Dermacoccaceae isolated from a cave.</title>
        <authorList>
            <person name="Schumann P."/>
            <person name="Kim I.S."/>
        </authorList>
    </citation>
    <scope>NUCLEOTIDE SEQUENCE [LARGE SCALE GENOMIC DNA]</scope>
    <source>
        <strain evidence="4 5">C5-26</strain>
    </source>
</reference>
<gene>
    <name evidence="4" type="ORF">FGL98_08570</name>
</gene>
<dbReference type="InterPro" id="IPR010273">
    <property type="entry name" value="DUF881"/>
</dbReference>
<keyword evidence="3" id="KW-1133">Transmembrane helix</keyword>
<accession>A0A563E3K2</accession>
<dbReference type="Pfam" id="PF05949">
    <property type="entry name" value="DUF881"/>
    <property type="match status" value="1"/>
</dbReference>
<name>A0A563E3K2_9MICO</name>
<dbReference type="OrthoDB" id="3211287at2"/>
<dbReference type="RefSeq" id="WP_146316343.1">
    <property type="nucleotide sequence ID" value="NZ_VCQV01000009.1"/>
</dbReference>
<keyword evidence="3" id="KW-0472">Membrane</keyword>
<organism evidence="4 5">
    <name type="scientific">Leekyejoonella antrihumi</name>
    <dbReference type="NCBI Taxonomy" id="1660198"/>
    <lineage>
        <taxon>Bacteria</taxon>
        <taxon>Bacillati</taxon>
        <taxon>Actinomycetota</taxon>
        <taxon>Actinomycetes</taxon>
        <taxon>Micrococcales</taxon>
        <taxon>Dermacoccaceae</taxon>
        <taxon>Leekyejoonella</taxon>
    </lineage>
</organism>
<dbReference type="EMBL" id="VCQV01000009">
    <property type="protein sequence ID" value="TWP36802.1"/>
    <property type="molecule type" value="Genomic_DNA"/>
</dbReference>
<feature type="transmembrane region" description="Helical" evidence="3">
    <location>
        <begin position="44"/>
        <end position="63"/>
    </location>
</feature>
<evidence type="ECO:0000256" key="1">
    <source>
        <dbReference type="ARBA" id="ARBA00009108"/>
    </source>
</evidence>
<keyword evidence="3" id="KW-0812">Transmembrane</keyword>
<evidence type="ECO:0000313" key="5">
    <source>
        <dbReference type="Proteomes" id="UP000320244"/>
    </source>
</evidence>
<comment type="caution">
    <text evidence="4">The sequence shown here is derived from an EMBL/GenBank/DDBJ whole genome shotgun (WGS) entry which is preliminary data.</text>
</comment>
<feature type="region of interest" description="Disordered" evidence="2">
    <location>
        <begin position="1"/>
        <end position="29"/>
    </location>
</feature>
<protein>
    <submittedName>
        <fullName evidence="4">DUF881 domain-containing protein</fullName>
    </submittedName>
</protein>
<keyword evidence="5" id="KW-1185">Reference proteome</keyword>
<comment type="similarity">
    <text evidence="1">Belongs to the UPF0749 family.</text>
</comment>
<dbReference type="Gene3D" id="3.30.70.1880">
    <property type="entry name" value="Protein of unknown function DUF881"/>
    <property type="match status" value="1"/>
</dbReference>
<evidence type="ECO:0000256" key="3">
    <source>
        <dbReference type="SAM" id="Phobius"/>
    </source>
</evidence>
<dbReference type="GO" id="GO:0005886">
    <property type="term" value="C:plasma membrane"/>
    <property type="evidence" value="ECO:0007669"/>
    <property type="project" value="TreeGrafter"/>
</dbReference>
<dbReference type="AlphaFoldDB" id="A0A563E3K2"/>
<dbReference type="PANTHER" id="PTHR37313:SF2">
    <property type="entry name" value="UPF0749 PROTEIN YLXX"/>
    <property type="match status" value="1"/>
</dbReference>
<sequence length="265" mass="27532">MIAPQSSQEGEEPPVRPAEGTSAEPGRSGWARLLRMGRPRATRANVFATLLALALGFAMVTQVHENLASGLENLSQGDLIALLDGVNQQSLHLDQEKAKLTRTRASLQTSTGDKAALSAAQERKDVLGILAGTLPAQGPGIALTINDPKAVVQAANVLDAVEELRDAGAEAIQIAGVRVVADTWFGVNGDNALVVDGQVVQSPYIILAIGSSHTMSTAMEIPGGVVDSLKQLGAHPSVASLKTVNIDALRAPTVPRYAQSDGSTP</sequence>
<evidence type="ECO:0000256" key="2">
    <source>
        <dbReference type="SAM" id="MobiDB-lite"/>
    </source>
</evidence>
<dbReference type="PANTHER" id="PTHR37313">
    <property type="entry name" value="UPF0749 PROTEIN RV1825"/>
    <property type="match status" value="1"/>
</dbReference>
<evidence type="ECO:0000313" key="4">
    <source>
        <dbReference type="EMBL" id="TWP36802.1"/>
    </source>
</evidence>
<reference evidence="4 5" key="1">
    <citation type="submission" date="2019-05" db="EMBL/GenBank/DDBJ databases">
        <authorList>
            <person name="Lee S.D."/>
        </authorList>
    </citation>
    <scope>NUCLEOTIDE SEQUENCE [LARGE SCALE GENOMIC DNA]</scope>
    <source>
        <strain evidence="4 5">C5-26</strain>
    </source>
</reference>
<proteinExistence type="inferred from homology"/>
<dbReference type="Proteomes" id="UP000320244">
    <property type="component" value="Unassembled WGS sequence"/>
</dbReference>